<reference evidence="10 12" key="1">
    <citation type="submission" date="2017-11" db="EMBL/GenBank/DDBJ databases">
        <title>The genome of Rhizophagus clarus HR1 reveals common genetic basis of auxotrophy among arbuscular mycorrhizal fungi.</title>
        <authorList>
            <person name="Kobayashi Y."/>
        </authorList>
    </citation>
    <scope>NUCLEOTIDE SEQUENCE [LARGE SCALE GENOMIC DNA]</scope>
    <source>
        <strain evidence="10 12">HR1</strain>
    </source>
</reference>
<dbReference type="Gene3D" id="2.40.50.100">
    <property type="match status" value="1"/>
</dbReference>
<feature type="compositionally biased region" description="Basic and acidic residues" evidence="7">
    <location>
        <begin position="405"/>
        <end position="429"/>
    </location>
</feature>
<dbReference type="EMBL" id="BLAL01000162">
    <property type="protein sequence ID" value="GES86611.1"/>
    <property type="molecule type" value="Genomic_DNA"/>
</dbReference>
<dbReference type="GO" id="GO:0008420">
    <property type="term" value="F:RNA polymerase II CTD heptapeptide repeat phosphatase activity"/>
    <property type="evidence" value="ECO:0007669"/>
    <property type="project" value="UniProtKB-UniRule"/>
</dbReference>
<dbReference type="GO" id="GO:0005634">
    <property type="term" value="C:nucleus"/>
    <property type="evidence" value="ECO:0007669"/>
    <property type="project" value="UniProtKB-SubCell"/>
</dbReference>
<comment type="subcellular location">
    <subcellularLocation>
        <location evidence="1 6">Nucleus</location>
    </subcellularLocation>
</comment>
<protein>
    <recommendedName>
        <fullName evidence="6">RNA polymerase II subunit A C-terminal domain phosphatase</fullName>
        <ecNumber evidence="6">3.1.3.16</ecNumber>
    </recommendedName>
</protein>
<dbReference type="SUPFAM" id="SSF52113">
    <property type="entry name" value="BRCT domain"/>
    <property type="match status" value="1"/>
</dbReference>
<dbReference type="EMBL" id="BEXD01000243">
    <property type="protein sequence ID" value="GBB85682.1"/>
    <property type="molecule type" value="Genomic_DNA"/>
</dbReference>
<dbReference type="SMART" id="SM00292">
    <property type="entry name" value="BRCT"/>
    <property type="match status" value="1"/>
</dbReference>
<dbReference type="InterPro" id="IPR036420">
    <property type="entry name" value="BRCT_dom_sf"/>
</dbReference>
<keyword evidence="2 6" id="KW-0378">Hydrolase</keyword>
<evidence type="ECO:0000256" key="4">
    <source>
        <dbReference type="ARBA" id="ARBA00047761"/>
    </source>
</evidence>
<feature type="domain" description="FCP1 homology" evidence="9">
    <location>
        <begin position="164"/>
        <end position="336"/>
    </location>
</feature>
<feature type="region of interest" description="Disordered" evidence="7">
    <location>
        <begin position="642"/>
        <end position="661"/>
    </location>
</feature>
<dbReference type="Pfam" id="PF03031">
    <property type="entry name" value="NIF"/>
    <property type="match status" value="1"/>
</dbReference>
<dbReference type="AlphaFoldDB" id="A0A2Z6QB36"/>
<name>A0A2Z6QB36_9GLOM</name>
<keyword evidence="12" id="KW-1185">Reference proteome</keyword>
<evidence type="ECO:0000256" key="7">
    <source>
        <dbReference type="SAM" id="MobiDB-lite"/>
    </source>
</evidence>
<dbReference type="PANTHER" id="PTHR23081">
    <property type="entry name" value="RNA POLYMERASE II CTD PHOSPHATASE"/>
    <property type="match status" value="1"/>
</dbReference>
<evidence type="ECO:0000256" key="1">
    <source>
        <dbReference type="ARBA" id="ARBA00004123"/>
    </source>
</evidence>
<evidence type="ECO:0000256" key="2">
    <source>
        <dbReference type="ARBA" id="ARBA00022801"/>
    </source>
</evidence>
<dbReference type="NCBIfam" id="TIGR02250">
    <property type="entry name" value="FCP1_euk"/>
    <property type="match status" value="1"/>
</dbReference>
<evidence type="ECO:0000259" key="8">
    <source>
        <dbReference type="PROSITE" id="PS50172"/>
    </source>
</evidence>
<feature type="compositionally biased region" description="Basic and acidic residues" evidence="7">
    <location>
        <begin position="463"/>
        <end position="484"/>
    </location>
</feature>
<dbReference type="SUPFAM" id="SSF56784">
    <property type="entry name" value="HAD-like"/>
    <property type="match status" value="1"/>
</dbReference>
<dbReference type="Pfam" id="PF12738">
    <property type="entry name" value="PTCB-BRCT"/>
    <property type="match status" value="1"/>
</dbReference>
<comment type="function">
    <text evidence="6">This promotes the activity of RNA polymerase II.</text>
</comment>
<dbReference type="InterPro" id="IPR004274">
    <property type="entry name" value="FCP1_dom"/>
</dbReference>
<dbReference type="InterPro" id="IPR001357">
    <property type="entry name" value="BRCT_dom"/>
</dbReference>
<feature type="region of interest" description="Disordered" evidence="7">
    <location>
        <begin position="710"/>
        <end position="855"/>
    </location>
</feature>
<dbReference type="CDD" id="cd07521">
    <property type="entry name" value="HAD_FCP1-like"/>
    <property type="match status" value="1"/>
</dbReference>
<dbReference type="SMART" id="SM00577">
    <property type="entry name" value="CPDc"/>
    <property type="match status" value="1"/>
</dbReference>
<dbReference type="Proteomes" id="UP000247702">
    <property type="component" value="Unassembled WGS sequence"/>
</dbReference>
<feature type="region of interest" description="Disordered" evidence="7">
    <location>
        <begin position="463"/>
        <end position="486"/>
    </location>
</feature>
<feature type="region of interest" description="Disordered" evidence="7">
    <location>
        <begin position="344"/>
        <end position="446"/>
    </location>
</feature>
<evidence type="ECO:0000256" key="3">
    <source>
        <dbReference type="ARBA" id="ARBA00023242"/>
    </source>
</evidence>
<reference evidence="11" key="2">
    <citation type="submission" date="2019-10" db="EMBL/GenBank/DDBJ databases">
        <title>Conservation and host-specific expression of non-tandemly repeated heterogenous ribosome RNA gene in arbuscular mycorrhizal fungi.</title>
        <authorList>
            <person name="Maeda T."/>
            <person name="Kobayashi Y."/>
            <person name="Nakagawa T."/>
            <person name="Ezawa T."/>
            <person name="Yamaguchi K."/>
            <person name="Bino T."/>
            <person name="Nishimoto Y."/>
            <person name="Shigenobu S."/>
            <person name="Kawaguchi M."/>
        </authorList>
    </citation>
    <scope>NUCLEOTIDE SEQUENCE</scope>
    <source>
        <strain evidence="11">HR1</strain>
    </source>
</reference>
<sequence length="869" mass="99148">MSQVPLLIKLPMEHLPATICNFFVKPGDKIAKSQSLLSYEYKKTIQKRSVSATEEFEYVDILTPQIEELKSPTEGELEQFHVKQGETIDRKNNKVVVGVIEPCSHPIQLHGLCALCGTDITTKDHNGVEYAQRATISMAHNVIGLTVSLNEAERLEKETSRRLLEERKLSLIVDLDQTLIHATIDPTVEEWIKDGNNAAEDIHKFTLPDSPIIYYIKLRPGLKEFLKNVSNLYEPHIYTMGTRNYASAVANVIDPDNTIFNERILSRDESGSMTQKNIRRLFPCDDSMVVVIDDRADVWTWSPNLIKVHPYDFFVGIGDINDTYLPKRSIPQVSVPMVIVSEDNSTQKEIPDGTDLNNEEKEPVKNVLTNENNMSSDEDEKPKEKEEEEKEQNDGANSPEITEENDIKNDKEISRDVIISEEKSNREPFKVNTENNTSADALLKPVQNNKRSFEEISDVDNVDEKSAKKQQFDRNENNEIKDLNRNVSLLEQKPKPKPILADNDTELPNLLKVLENIHRKYYEEYDSFQSISSLNGTPATPDVTNLMPQMKSQVLKGVNILFTHVIPTNQRRESSDIWILAREFGAECSANWNNKVTHLVAGDRGTEKVKEARRKGNVLIVRKEWLDESIKKWERQPEKDYALEPFSPRDSEPSPISEVDKPLELIIETPSGTELTDDDDLLLSPEERMEHFEATDWRSALNEVDELLAESGDTSALDESETETESGGRKRLKRYGDSLDIDDRNAKRLKQSPLRQSITFNNNDDDDDDDNENESERGNFQVADKVKLESGSFYSDAHDNDADNEEVEQDYEDEEVDDYDYGDDDDDYDPGNQSDDEGDEGDDGDDGDDDFDDDEYVQYFEENLKQPNS</sequence>
<dbReference type="PROSITE" id="PS50969">
    <property type="entry name" value="FCP1"/>
    <property type="match status" value="1"/>
</dbReference>
<gene>
    <name evidence="11" type="ORF">RCL2_001366400</name>
    <name evidence="10" type="ORF">RclHR1_12160007</name>
</gene>
<feature type="compositionally biased region" description="Acidic residues" evidence="7">
    <location>
        <begin position="802"/>
        <end position="855"/>
    </location>
</feature>
<comment type="catalytic activity">
    <reaction evidence="4 6">
        <text>O-phospho-L-seryl-[protein] + H2O = L-seryl-[protein] + phosphate</text>
        <dbReference type="Rhea" id="RHEA:20629"/>
        <dbReference type="Rhea" id="RHEA-COMP:9863"/>
        <dbReference type="Rhea" id="RHEA-COMP:11604"/>
        <dbReference type="ChEBI" id="CHEBI:15377"/>
        <dbReference type="ChEBI" id="CHEBI:29999"/>
        <dbReference type="ChEBI" id="CHEBI:43474"/>
        <dbReference type="ChEBI" id="CHEBI:83421"/>
        <dbReference type="EC" id="3.1.3.16"/>
    </reaction>
</comment>
<evidence type="ECO:0000259" key="9">
    <source>
        <dbReference type="PROSITE" id="PS50969"/>
    </source>
</evidence>
<evidence type="ECO:0000313" key="10">
    <source>
        <dbReference type="EMBL" id="GBB85682.1"/>
    </source>
</evidence>
<dbReference type="Gene3D" id="3.40.50.10190">
    <property type="entry name" value="BRCT domain"/>
    <property type="match status" value="1"/>
</dbReference>
<dbReference type="InterPro" id="IPR036412">
    <property type="entry name" value="HAD-like_sf"/>
</dbReference>
<accession>A0A2Z6QB36</accession>
<dbReference type="Gene3D" id="3.40.50.1000">
    <property type="entry name" value="HAD superfamily/HAD-like"/>
    <property type="match status" value="1"/>
</dbReference>
<feature type="compositionally biased region" description="Acidic residues" evidence="7">
    <location>
        <begin position="763"/>
        <end position="773"/>
    </location>
</feature>
<dbReference type="InterPro" id="IPR023214">
    <property type="entry name" value="HAD_sf"/>
</dbReference>
<dbReference type="STRING" id="94130.A0A2Z6QB36"/>
<keyword evidence="3 6" id="KW-0539">Nucleus</keyword>
<dbReference type="CDD" id="cd17729">
    <property type="entry name" value="BRCT_CTDP1"/>
    <property type="match status" value="1"/>
</dbReference>
<dbReference type="InterPro" id="IPR011947">
    <property type="entry name" value="FCP1_euk"/>
</dbReference>
<evidence type="ECO:0000313" key="12">
    <source>
        <dbReference type="Proteomes" id="UP000247702"/>
    </source>
</evidence>
<dbReference type="OrthoDB" id="10249888at2759"/>
<dbReference type="PANTHER" id="PTHR23081:SF36">
    <property type="entry name" value="RNA POLYMERASE II SUBUNIT A C-TERMINAL DOMAIN PHOSPHATASE"/>
    <property type="match status" value="1"/>
</dbReference>
<organism evidence="10 12">
    <name type="scientific">Rhizophagus clarus</name>
    <dbReference type="NCBI Taxonomy" id="94130"/>
    <lineage>
        <taxon>Eukaryota</taxon>
        <taxon>Fungi</taxon>
        <taxon>Fungi incertae sedis</taxon>
        <taxon>Mucoromycota</taxon>
        <taxon>Glomeromycotina</taxon>
        <taxon>Glomeromycetes</taxon>
        <taxon>Glomerales</taxon>
        <taxon>Glomeraceae</taxon>
        <taxon>Rhizophagus</taxon>
    </lineage>
</organism>
<evidence type="ECO:0000256" key="5">
    <source>
        <dbReference type="ARBA" id="ARBA00048336"/>
    </source>
</evidence>
<feature type="domain" description="BRCT" evidence="8">
    <location>
        <begin position="550"/>
        <end position="643"/>
    </location>
</feature>
<comment type="caution">
    <text evidence="10">The sequence shown here is derived from an EMBL/GenBank/DDBJ whole genome shotgun (WGS) entry which is preliminary data.</text>
</comment>
<dbReference type="Proteomes" id="UP000615446">
    <property type="component" value="Unassembled WGS sequence"/>
</dbReference>
<dbReference type="InterPro" id="IPR039189">
    <property type="entry name" value="Fcp1"/>
</dbReference>
<evidence type="ECO:0000313" key="11">
    <source>
        <dbReference type="EMBL" id="GES86611.1"/>
    </source>
</evidence>
<dbReference type="EC" id="3.1.3.16" evidence="6"/>
<proteinExistence type="predicted"/>
<feature type="compositionally biased region" description="Basic and acidic residues" evidence="7">
    <location>
        <begin position="734"/>
        <end position="746"/>
    </location>
</feature>
<dbReference type="PROSITE" id="PS50172">
    <property type="entry name" value="BRCT"/>
    <property type="match status" value="1"/>
</dbReference>
<comment type="catalytic activity">
    <reaction evidence="5 6">
        <text>O-phospho-L-threonyl-[protein] + H2O = L-threonyl-[protein] + phosphate</text>
        <dbReference type="Rhea" id="RHEA:47004"/>
        <dbReference type="Rhea" id="RHEA-COMP:11060"/>
        <dbReference type="Rhea" id="RHEA-COMP:11605"/>
        <dbReference type="ChEBI" id="CHEBI:15377"/>
        <dbReference type="ChEBI" id="CHEBI:30013"/>
        <dbReference type="ChEBI" id="CHEBI:43474"/>
        <dbReference type="ChEBI" id="CHEBI:61977"/>
        <dbReference type="EC" id="3.1.3.16"/>
    </reaction>
</comment>
<evidence type="ECO:0000256" key="6">
    <source>
        <dbReference type="RuleBase" id="RU366066"/>
    </source>
</evidence>